<sequence length="247" mass="27519">MTKVIIRKAALSRGFKLAAAPLMLAGLAACATPFKADVSRFQSPSMLPAPQGQTFAVVADDPALAGGLEFSRYADVVEAEMARLGYSQAASPDDATLLVRFDYGISSGRERIRSTGLRDPFFDPWHGYGYRSFGYRSRLRYHRPFGYRSRLGYGANWGYGFYDPWFGGPDIRSYTVYTSGVDMKIDDKATGERLFEGKAEAVSTSNRLQYLVPNLVDAMFTDFPGNSGETVRISIKPEEQVVQRRRR</sequence>
<keyword evidence="1" id="KW-0732">Signal</keyword>
<proteinExistence type="predicted"/>
<feature type="chain" id="PRO_5016579685" description="DUF4136 domain-containing protein" evidence="1">
    <location>
        <begin position="32"/>
        <end position="247"/>
    </location>
</feature>
<dbReference type="PROSITE" id="PS51257">
    <property type="entry name" value="PROKAR_LIPOPROTEIN"/>
    <property type="match status" value="1"/>
</dbReference>
<dbReference type="Gene3D" id="3.30.160.670">
    <property type="match status" value="1"/>
</dbReference>
<evidence type="ECO:0000313" key="4">
    <source>
        <dbReference type="Proteomes" id="UP000253727"/>
    </source>
</evidence>
<dbReference type="Proteomes" id="UP000253727">
    <property type="component" value="Unassembled WGS sequence"/>
</dbReference>
<name>A0A369Q7E0_9SPHN</name>
<reference evidence="3 4" key="1">
    <citation type="submission" date="2018-04" db="EMBL/GenBank/DDBJ databases">
        <title>Altererythrobacter sp. HME9302 genome sequencing and assembly.</title>
        <authorList>
            <person name="Kang H."/>
            <person name="Kim H."/>
            <person name="Joh K."/>
        </authorList>
    </citation>
    <scope>NUCLEOTIDE SEQUENCE [LARGE SCALE GENOMIC DNA]</scope>
    <source>
        <strain evidence="3 4">HME9302</strain>
    </source>
</reference>
<accession>A0A369Q7E0</accession>
<organism evidence="3 4">
    <name type="scientific">Alteripontixanthobacter maritimus</name>
    <dbReference type="NCBI Taxonomy" id="2161824"/>
    <lineage>
        <taxon>Bacteria</taxon>
        <taxon>Pseudomonadati</taxon>
        <taxon>Pseudomonadota</taxon>
        <taxon>Alphaproteobacteria</taxon>
        <taxon>Sphingomonadales</taxon>
        <taxon>Erythrobacteraceae</taxon>
        <taxon>Alteripontixanthobacter</taxon>
    </lineage>
</organism>
<dbReference type="AlphaFoldDB" id="A0A369Q7E0"/>
<evidence type="ECO:0000313" key="3">
    <source>
        <dbReference type="EMBL" id="RDC60791.1"/>
    </source>
</evidence>
<dbReference type="Pfam" id="PF13590">
    <property type="entry name" value="DUF4136"/>
    <property type="match status" value="1"/>
</dbReference>
<evidence type="ECO:0000256" key="1">
    <source>
        <dbReference type="SAM" id="SignalP"/>
    </source>
</evidence>
<dbReference type="EMBL" id="QBKA01000002">
    <property type="protein sequence ID" value="RDC60791.1"/>
    <property type="molecule type" value="Genomic_DNA"/>
</dbReference>
<dbReference type="InterPro" id="IPR025411">
    <property type="entry name" value="DUF4136"/>
</dbReference>
<evidence type="ECO:0000259" key="2">
    <source>
        <dbReference type="Pfam" id="PF13590"/>
    </source>
</evidence>
<feature type="signal peptide" evidence="1">
    <location>
        <begin position="1"/>
        <end position="31"/>
    </location>
</feature>
<protein>
    <recommendedName>
        <fullName evidence="2">DUF4136 domain-containing protein</fullName>
    </recommendedName>
</protein>
<comment type="caution">
    <text evidence="3">The sequence shown here is derived from an EMBL/GenBank/DDBJ whole genome shotgun (WGS) entry which is preliminary data.</text>
</comment>
<dbReference type="RefSeq" id="WP_230079958.1">
    <property type="nucleotide sequence ID" value="NZ_QBKA01000002.1"/>
</dbReference>
<feature type="domain" description="DUF4136" evidence="2">
    <location>
        <begin position="51"/>
        <end position="225"/>
    </location>
</feature>
<keyword evidence="4" id="KW-1185">Reference proteome</keyword>
<gene>
    <name evidence="3" type="ORF">HME9302_02007</name>
</gene>